<accession>A0ACC1K201</accession>
<comment type="caution">
    <text evidence="1">The sequence shown here is derived from an EMBL/GenBank/DDBJ whole genome shotgun (WGS) entry which is preliminary data.</text>
</comment>
<evidence type="ECO:0000313" key="1">
    <source>
        <dbReference type="EMBL" id="KAJ2771942.1"/>
    </source>
</evidence>
<name>A0ACC1K201_9FUNG</name>
<gene>
    <name evidence="1" type="primary">DNAJC12</name>
    <name evidence="1" type="ORF">IWQ57_001980</name>
</gene>
<proteinExistence type="predicted"/>
<evidence type="ECO:0000313" key="2">
    <source>
        <dbReference type="Proteomes" id="UP001140234"/>
    </source>
</evidence>
<protein>
    <submittedName>
        <fullName evidence="1">DnaJ sub C member 12</fullName>
    </submittedName>
</protein>
<dbReference type="EMBL" id="JANBUJ010000452">
    <property type="protein sequence ID" value="KAJ2771942.1"/>
    <property type="molecule type" value="Genomic_DNA"/>
</dbReference>
<reference evidence="1" key="1">
    <citation type="submission" date="2022-07" db="EMBL/GenBank/DDBJ databases">
        <title>Phylogenomic reconstructions and comparative analyses of Kickxellomycotina fungi.</title>
        <authorList>
            <person name="Reynolds N.K."/>
            <person name="Stajich J.E."/>
            <person name="Barry K."/>
            <person name="Grigoriev I.V."/>
            <person name="Crous P."/>
            <person name="Smith M.E."/>
        </authorList>
    </citation>
    <scope>NUCLEOTIDE SEQUENCE</scope>
    <source>
        <strain evidence="1">CBS 109366</strain>
    </source>
</reference>
<sequence length="124" mass="13962">MDEPDYYEVLGCTPQAAAEQIQAEYRVRAQACHPDRAPERRAQWEQTRAAWEVLGDPQLRVQYNRWRATHLPIPFGRWVASHSSAAVHWTGSAPRALPEPAAAASSASSGARPDVYELFRSYKI</sequence>
<dbReference type="Proteomes" id="UP001140234">
    <property type="component" value="Unassembled WGS sequence"/>
</dbReference>
<keyword evidence="2" id="KW-1185">Reference proteome</keyword>
<organism evidence="1 2">
    <name type="scientific">Coemansia nantahalensis</name>
    <dbReference type="NCBI Taxonomy" id="2789366"/>
    <lineage>
        <taxon>Eukaryota</taxon>
        <taxon>Fungi</taxon>
        <taxon>Fungi incertae sedis</taxon>
        <taxon>Zoopagomycota</taxon>
        <taxon>Kickxellomycotina</taxon>
        <taxon>Kickxellomycetes</taxon>
        <taxon>Kickxellales</taxon>
        <taxon>Kickxellaceae</taxon>
        <taxon>Coemansia</taxon>
    </lineage>
</organism>